<dbReference type="AlphaFoldDB" id="L9KZ65"/>
<organism evidence="2 3">
    <name type="scientific">Tupaia chinensis</name>
    <name type="common">Chinese tree shrew</name>
    <name type="synonym">Tupaia belangeri chinensis</name>
    <dbReference type="NCBI Taxonomy" id="246437"/>
    <lineage>
        <taxon>Eukaryota</taxon>
        <taxon>Metazoa</taxon>
        <taxon>Chordata</taxon>
        <taxon>Craniata</taxon>
        <taxon>Vertebrata</taxon>
        <taxon>Euteleostomi</taxon>
        <taxon>Mammalia</taxon>
        <taxon>Eutheria</taxon>
        <taxon>Euarchontoglires</taxon>
        <taxon>Scandentia</taxon>
        <taxon>Tupaiidae</taxon>
        <taxon>Tupaia</taxon>
    </lineage>
</organism>
<proteinExistence type="predicted"/>
<name>L9KZ65_TUPCH</name>
<reference evidence="3" key="1">
    <citation type="submission" date="2012-07" db="EMBL/GenBank/DDBJ databases">
        <title>Genome of the Chinese tree shrew, a rising model animal genetically related to primates.</title>
        <authorList>
            <person name="Zhang G."/>
            <person name="Fan Y."/>
            <person name="Yao Y."/>
            <person name="Huang Z."/>
        </authorList>
    </citation>
    <scope>NUCLEOTIDE SEQUENCE [LARGE SCALE GENOMIC DNA]</scope>
</reference>
<reference evidence="3" key="2">
    <citation type="journal article" date="2013" name="Nat. Commun.">
        <title>Genome of the Chinese tree shrew.</title>
        <authorList>
            <person name="Fan Y."/>
            <person name="Huang Z.Y."/>
            <person name="Cao C.C."/>
            <person name="Chen C.S."/>
            <person name="Chen Y.X."/>
            <person name="Fan D.D."/>
            <person name="He J."/>
            <person name="Hou H.L."/>
            <person name="Hu L."/>
            <person name="Hu X.T."/>
            <person name="Jiang X.T."/>
            <person name="Lai R."/>
            <person name="Lang Y.S."/>
            <person name="Liang B."/>
            <person name="Liao S.G."/>
            <person name="Mu D."/>
            <person name="Ma Y.Y."/>
            <person name="Niu Y.Y."/>
            <person name="Sun X.Q."/>
            <person name="Xia J.Q."/>
            <person name="Xiao J."/>
            <person name="Xiong Z.Q."/>
            <person name="Xu L."/>
            <person name="Yang L."/>
            <person name="Zhang Y."/>
            <person name="Zhao W."/>
            <person name="Zhao X.D."/>
            <person name="Zheng Y.T."/>
            <person name="Zhou J.M."/>
            <person name="Zhu Y.B."/>
            <person name="Zhang G.J."/>
            <person name="Wang J."/>
            <person name="Yao Y.G."/>
        </authorList>
    </citation>
    <scope>NUCLEOTIDE SEQUENCE [LARGE SCALE GENOMIC DNA]</scope>
</reference>
<accession>L9KZ65</accession>
<gene>
    <name evidence="2" type="ORF">TREES_T100013848</name>
</gene>
<evidence type="ECO:0000256" key="1">
    <source>
        <dbReference type="SAM" id="MobiDB-lite"/>
    </source>
</evidence>
<sequence>MALPWIRATPSPLRQSRQEPRPYGVAEPKQLGLEAQYKGRGFIRLRLVPGKPEHVGGLWPLSGHGPQQQEVLLTRRTVVLTLLDRSLHMHPQTHDQLSLAGRGSSELKDSVAVAVGACCRDNYLAKGVQEESHSLSRFRIGKNEDRCSDRVGTPPRGHRSRQGGKPPLLQAVETPLPCGPDR</sequence>
<dbReference type="InParanoid" id="L9KZ65"/>
<protein>
    <submittedName>
        <fullName evidence="2">Uncharacterized protein</fullName>
    </submittedName>
</protein>
<keyword evidence="3" id="KW-1185">Reference proteome</keyword>
<dbReference type="EMBL" id="KB320581">
    <property type="protein sequence ID" value="ELW68071.1"/>
    <property type="molecule type" value="Genomic_DNA"/>
</dbReference>
<evidence type="ECO:0000313" key="2">
    <source>
        <dbReference type="EMBL" id="ELW68071.1"/>
    </source>
</evidence>
<feature type="region of interest" description="Disordered" evidence="1">
    <location>
        <begin position="142"/>
        <end position="182"/>
    </location>
</feature>
<feature type="region of interest" description="Disordered" evidence="1">
    <location>
        <begin position="1"/>
        <end position="24"/>
    </location>
</feature>
<evidence type="ECO:0000313" key="3">
    <source>
        <dbReference type="Proteomes" id="UP000011518"/>
    </source>
</evidence>
<dbReference type="Proteomes" id="UP000011518">
    <property type="component" value="Unassembled WGS sequence"/>
</dbReference>